<dbReference type="PANTHER" id="PTHR33524">
    <property type="entry name" value="C5ORF35"/>
    <property type="match status" value="1"/>
</dbReference>
<dbReference type="GeneID" id="116197146"/>
<proteinExistence type="predicted"/>
<dbReference type="CDD" id="cd10537">
    <property type="entry name" value="SET_SETD9"/>
    <property type="match status" value="1"/>
</dbReference>
<reference evidence="2" key="2">
    <citation type="submission" date="2017-06" db="EMBL/GenBank/DDBJ databases">
        <title>The pomegranate genome and the genomics of punicalagin biosynthesis.</title>
        <authorList>
            <person name="Xu C."/>
        </authorList>
    </citation>
    <scope>NUCLEOTIDE SEQUENCE [LARGE SCALE GENOMIC DNA]</scope>
    <source>
        <tissue evidence="2">Fresh leaf</tissue>
    </source>
</reference>
<evidence type="ECO:0000313" key="3">
    <source>
        <dbReference type="EMBL" id="PKI46839.1"/>
    </source>
</evidence>
<evidence type="ECO:0000256" key="1">
    <source>
        <dbReference type="SAM" id="MobiDB-lite"/>
    </source>
</evidence>
<dbReference type="AlphaFoldDB" id="A0A218Y1L9"/>
<protein>
    <recommendedName>
        <fullName evidence="6">SET domain-containing protein</fullName>
    </recommendedName>
</protein>
<gene>
    <name evidence="2" type="ORF">CDL15_Pgr021024</name>
    <name evidence="3" type="ORF">CRG98_032777</name>
</gene>
<dbReference type="PANTHER" id="PTHR33524:SF1">
    <property type="entry name" value="SET DOMAIN-CONTAINING PROTEIN"/>
    <property type="match status" value="1"/>
</dbReference>
<reference evidence="3 5" key="3">
    <citation type="submission" date="2017-11" db="EMBL/GenBank/DDBJ databases">
        <title>De-novo sequencing of pomegranate (Punica granatum L.) genome.</title>
        <authorList>
            <person name="Akparov Z."/>
            <person name="Amiraslanov A."/>
            <person name="Hajiyeva S."/>
            <person name="Abbasov M."/>
            <person name="Kaur K."/>
            <person name="Hamwieh A."/>
            <person name="Solovyev V."/>
            <person name="Salamov A."/>
            <person name="Braich B."/>
            <person name="Kosarev P."/>
            <person name="Mahmoud A."/>
            <person name="Hajiyev E."/>
            <person name="Babayeva S."/>
            <person name="Izzatullayeva V."/>
            <person name="Mammadov A."/>
            <person name="Mammadov A."/>
            <person name="Sharifova S."/>
            <person name="Ojaghi J."/>
            <person name="Eynullazada K."/>
            <person name="Bayramov B."/>
            <person name="Abdulazimova A."/>
            <person name="Shahmuradov I."/>
        </authorList>
    </citation>
    <scope>NUCLEOTIDE SEQUENCE [LARGE SCALE GENOMIC DNA]</scope>
    <source>
        <strain evidence="3">AG2017</strain>
        <strain evidence="5">cv. AG2017</strain>
        <tissue evidence="3">Leaf</tissue>
    </source>
</reference>
<name>A0A218Y1L9_PUNGR</name>
<dbReference type="InterPro" id="IPR046341">
    <property type="entry name" value="SET_dom_sf"/>
</dbReference>
<dbReference type="InterPro" id="IPR040415">
    <property type="entry name" value="SETD9"/>
</dbReference>
<organism evidence="2 4">
    <name type="scientific">Punica granatum</name>
    <name type="common">Pomegranate</name>
    <dbReference type="NCBI Taxonomy" id="22663"/>
    <lineage>
        <taxon>Eukaryota</taxon>
        <taxon>Viridiplantae</taxon>
        <taxon>Streptophyta</taxon>
        <taxon>Embryophyta</taxon>
        <taxon>Tracheophyta</taxon>
        <taxon>Spermatophyta</taxon>
        <taxon>Magnoliopsida</taxon>
        <taxon>eudicotyledons</taxon>
        <taxon>Gunneridae</taxon>
        <taxon>Pentapetalae</taxon>
        <taxon>rosids</taxon>
        <taxon>malvids</taxon>
        <taxon>Myrtales</taxon>
        <taxon>Lythraceae</taxon>
        <taxon>Punica</taxon>
    </lineage>
</organism>
<dbReference type="EMBL" id="PGOL01002569">
    <property type="protein sequence ID" value="PKI46839.1"/>
    <property type="molecule type" value="Genomic_DNA"/>
</dbReference>
<reference evidence="4" key="1">
    <citation type="journal article" date="2017" name="Plant J.">
        <title>The pomegranate (Punica granatum L.) genome and the genomics of punicalagin biosynthesis.</title>
        <authorList>
            <person name="Qin G."/>
            <person name="Xu C."/>
            <person name="Ming R."/>
            <person name="Tang H."/>
            <person name="Guyot R."/>
            <person name="Kramer E.M."/>
            <person name="Hu Y."/>
            <person name="Yi X."/>
            <person name="Qi Y."/>
            <person name="Xu X."/>
            <person name="Gao Z."/>
            <person name="Pan H."/>
            <person name="Jian J."/>
            <person name="Tian Y."/>
            <person name="Yue Z."/>
            <person name="Xu Y."/>
        </authorList>
    </citation>
    <scope>NUCLEOTIDE SEQUENCE [LARGE SCALE GENOMIC DNA]</scope>
    <source>
        <strain evidence="4">cv. Dabenzi</strain>
    </source>
</reference>
<feature type="region of interest" description="Disordered" evidence="1">
    <location>
        <begin position="103"/>
        <end position="138"/>
    </location>
</feature>
<dbReference type="OrthoDB" id="442460at2759"/>
<sequence length="402" mass="45186">MAFLFQKFQEAVKVLAKSPTFARDPRQFQFEADINRLFLYTSYNRLGNDAEESDVEQIIEMAGKASVADQQKQVQENVHTQIKAFCRFMDEILLPDVDKKNEAALDPPASSPAQHRSGLSLAVGKSGPLSRHPDIPETRPLKLAEVSQKIKDLMGYTLVVKPSEIPHEEAGRGLFLDGEAEVGSVIAMYPGVVYSPAYYRYIPGYPRVDAQNPYLITRYDGTVINAQPWGLGGEGREVWMGSSVRDADNRPPMQGKEEGSDKFWRLLSKPLPGALGGNLADVLERRNPLALAHFANHPAKDMEPNVMICPNDFPLTESDMRAYIPNIQFGGPEEVRMKRFGNFWFKLGSGGSDVPILKTIVLVATRALCNEELLLNYRLSNSKRRPAWYTPVDEEEDRRRWS</sequence>
<dbReference type="Proteomes" id="UP000233551">
    <property type="component" value="Unassembled WGS sequence"/>
</dbReference>
<evidence type="ECO:0008006" key="6">
    <source>
        <dbReference type="Google" id="ProtNLM"/>
    </source>
</evidence>
<accession>A0A218Y1L9</accession>
<evidence type="ECO:0000313" key="4">
    <source>
        <dbReference type="Proteomes" id="UP000197138"/>
    </source>
</evidence>
<dbReference type="Proteomes" id="UP000197138">
    <property type="component" value="Unassembled WGS sequence"/>
</dbReference>
<comment type="caution">
    <text evidence="2">The sequence shown here is derived from an EMBL/GenBank/DDBJ whole genome shotgun (WGS) entry which is preliminary data.</text>
</comment>
<evidence type="ECO:0000313" key="5">
    <source>
        <dbReference type="Proteomes" id="UP000233551"/>
    </source>
</evidence>
<dbReference type="Gene3D" id="2.170.270.10">
    <property type="entry name" value="SET domain"/>
    <property type="match status" value="1"/>
</dbReference>
<keyword evidence="5" id="KW-1185">Reference proteome</keyword>
<dbReference type="EMBL" id="MTKT01000544">
    <property type="protein sequence ID" value="OWM90719.1"/>
    <property type="molecule type" value="Genomic_DNA"/>
</dbReference>
<evidence type="ECO:0000313" key="2">
    <source>
        <dbReference type="EMBL" id="OWM90719.1"/>
    </source>
</evidence>